<organism evidence="2 4">
    <name type="scientific">Paracoccus sediminis</name>
    <dbReference type="NCBI Taxonomy" id="1214787"/>
    <lineage>
        <taxon>Bacteria</taxon>
        <taxon>Pseudomonadati</taxon>
        <taxon>Pseudomonadota</taxon>
        <taxon>Alphaproteobacteria</taxon>
        <taxon>Rhodobacterales</taxon>
        <taxon>Paracoccaceae</taxon>
        <taxon>Paracoccus</taxon>
    </lineage>
</organism>
<reference evidence="4" key="2">
    <citation type="submission" date="2017-06" db="EMBL/GenBank/DDBJ databases">
        <authorList>
            <person name="Varghese N."/>
            <person name="Submissions S."/>
        </authorList>
    </citation>
    <scope>NUCLEOTIDE SEQUENCE [LARGE SCALE GENOMIC DNA]</scope>
    <source>
        <strain evidence="4">DSM 26170</strain>
    </source>
</reference>
<dbReference type="RefSeq" id="WP_089389155.1">
    <property type="nucleotide sequence ID" value="NZ_FZNM01000016.1"/>
</dbReference>
<evidence type="ECO:0000256" key="1">
    <source>
        <dbReference type="SAM" id="SignalP"/>
    </source>
</evidence>
<dbReference type="OrthoDB" id="7992928at2"/>
<dbReference type="EMBL" id="SIRL01000015">
    <property type="protein sequence ID" value="TBN47002.1"/>
    <property type="molecule type" value="Genomic_DNA"/>
</dbReference>
<proteinExistence type="predicted"/>
<dbReference type="Proteomes" id="UP000198409">
    <property type="component" value="Unassembled WGS sequence"/>
</dbReference>
<evidence type="ECO:0000313" key="2">
    <source>
        <dbReference type="EMBL" id="SNR67491.1"/>
    </source>
</evidence>
<reference evidence="3 5" key="3">
    <citation type="submission" date="2019-02" db="EMBL/GenBank/DDBJ databases">
        <authorList>
            <person name="Zhang G."/>
        </authorList>
    </citation>
    <scope>NUCLEOTIDE SEQUENCE [LARGE SCALE GENOMIC DNA]</scope>
    <source>
        <strain evidence="3 5">CMB17</strain>
    </source>
</reference>
<reference evidence="2" key="1">
    <citation type="submission" date="2017-06" db="EMBL/GenBank/DDBJ databases">
        <authorList>
            <person name="Kim H.J."/>
            <person name="Triplett B.A."/>
        </authorList>
    </citation>
    <scope>NUCLEOTIDE SEQUENCE [LARGE SCALE GENOMIC DNA]</scope>
    <source>
        <strain evidence="2">DSM 26170</strain>
    </source>
</reference>
<feature type="signal peptide" evidence="1">
    <location>
        <begin position="1"/>
        <end position="19"/>
    </location>
</feature>
<evidence type="ECO:0000313" key="5">
    <source>
        <dbReference type="Proteomes" id="UP000292859"/>
    </source>
</evidence>
<evidence type="ECO:0000313" key="3">
    <source>
        <dbReference type="EMBL" id="TBN47002.1"/>
    </source>
</evidence>
<keyword evidence="5" id="KW-1185">Reference proteome</keyword>
<name>A0A238Y9R3_9RHOB</name>
<feature type="chain" id="PRO_5013189824" evidence="1">
    <location>
        <begin position="20"/>
        <end position="158"/>
    </location>
</feature>
<evidence type="ECO:0000313" key="4">
    <source>
        <dbReference type="Proteomes" id="UP000198409"/>
    </source>
</evidence>
<keyword evidence="1" id="KW-0732">Signal</keyword>
<protein>
    <submittedName>
        <fullName evidence="2">Uncharacterized protein</fullName>
    </submittedName>
</protein>
<accession>A0A238Y9R3</accession>
<gene>
    <name evidence="3" type="ORF">EYF88_15940</name>
    <name evidence="2" type="ORF">SAMN06265378_1165</name>
</gene>
<sequence>MKPFLLAGALVLPAALAQAEPYLARCQMGECIHYDQTSRQVVGQGSAAVPGDLVLVTLRQAVSGDPDTPAGGLDWGEPSPVQVFCSGTRPAFMAGDASYTALDLFTPAGATTLITTMYLRACHPDLGPIGDPFAAAARLGYRATETGSFPDFAALIRR</sequence>
<dbReference type="AlphaFoldDB" id="A0A238Y9R3"/>
<dbReference type="EMBL" id="FZNM01000016">
    <property type="protein sequence ID" value="SNR67491.1"/>
    <property type="molecule type" value="Genomic_DNA"/>
</dbReference>
<dbReference type="Proteomes" id="UP000292859">
    <property type="component" value="Unassembled WGS sequence"/>
</dbReference>